<dbReference type="Gene3D" id="2.60.40.10">
    <property type="entry name" value="Immunoglobulins"/>
    <property type="match status" value="21"/>
</dbReference>
<feature type="compositionally biased region" description="Low complexity" evidence="6">
    <location>
        <begin position="2033"/>
        <end position="2058"/>
    </location>
</feature>
<reference evidence="10 11" key="1">
    <citation type="submission" date="2018-03" db="EMBL/GenBank/DDBJ databases">
        <authorList>
            <person name="Fogelqvist J."/>
        </authorList>
    </citation>
    <scope>NUCLEOTIDE SEQUENCE [LARGE SCALE GENOMIC DNA]</scope>
</reference>
<accession>A0A3P3YKB1</accession>
<dbReference type="InterPro" id="IPR054089">
    <property type="entry name" value="Cep192-like_D3"/>
</dbReference>
<feature type="compositionally biased region" description="Low complexity" evidence="6">
    <location>
        <begin position="325"/>
        <end position="335"/>
    </location>
</feature>
<dbReference type="GO" id="GO:0003341">
    <property type="term" value="P:cilium movement"/>
    <property type="evidence" value="ECO:0007669"/>
    <property type="project" value="TreeGrafter"/>
</dbReference>
<name>A0A3P3YKB1_PLABS</name>
<evidence type="ECO:0000256" key="3">
    <source>
        <dbReference type="ARBA" id="ARBA00022490"/>
    </source>
</evidence>
<dbReference type="Proteomes" id="UP000290189">
    <property type="component" value="Unassembled WGS sequence"/>
</dbReference>
<dbReference type="EMBL" id="OVEO01000015">
    <property type="protein sequence ID" value="SPR00633.1"/>
    <property type="molecule type" value="Genomic_DNA"/>
</dbReference>
<sequence>MPTGMMNSNACTEGNTAEGAMDASKRAPGTASARHHSLIVSEVIPQHPRQKTSSVPIDTPLFSAHPPVLTFSGYRAFVPTSQIVRLRNVDTQARHVRVIPPESSRFSISPFHRFSTSETCKVAPGMEVTFRVTLTADDVDHDYDCDLIVVTEREQFTVPVHAIGVPAALDFPPVISFETCPTNYTTTQAHLLRNAGRRQVDWSMTATGPFRVSPTQGVLDRESHVQVLVEFDARALADVAGQIVIAFDKGKQRRVTTISACAHDVDISLEHEQVDLPSAYIHLVTRSTVRLFNDSDIPVRFSWNANPDRDTDERERQRLLASLPAPVDPPALDVVGEPSDDDEGADVSPGLMQARTRLARERDLRTCSFPFASEHFSIEPAAGEVFPGGFIEFTVSFCPTASETYVSTAYVDVGGRSSRLPLTLKGTGIGPAAVFSFDSLDIGQVYVNAIYNYQVVLKNIGEIDAEFALTNPDGSARFRFEPSSGRLSTGQSETITITFSCTTMGPFQEVLQWTLKGSLVPLQLVLSGTVQAPSCDVDVEQLDFGRVSYGFNNARRMALKNTSDIPIKYVCRCPRDGSFHRREFDIQPAVGAILPRQSATITVTLCSETIQEYDAYAVVVDIEGVAQNMKSIPIRAQCVVPEITFPQLTVNFKKCFLRYKYEQALQLANGSDLPVKFEVLTANEVSRAGAGTLSFEYHSGTILPQSTLPLKIGFQAESLGEAPGRTLGDIEMLVYVRTCGSSEPPMQVTVSAVGIGARLIPSKALLDWRDIPVLKPAELLVRLRNETPIEARYVAFHARKQSPFRVRPNQGTVQPGDAVDLVVQVTCNDNVAFRDVLHILVDEGEHVQIPCRATGVGTTITSPTDLSLIDLSHLMTMQVATRVVRLDNYGERPQTLTWACAAKSALVVEPARVTIQPMSSVMFTILSRSATPGPIDELWTITSLIQGDKEPTVIYETHIVANFVNPHVEFSLDGMQFVYKYDRNHSARTQRKTTKMKNACPLPIVAFLGVKAPFTVDRLEVSLAPGESIPIEVTFDLANESRHSECIRSQLVVSHRNHPARDHIDLVAQIWFPNLLFDKQVVTFGPVLPHTSRVERVVARNASEIPAAFHWALQEPSSHASSKKARAAAPGSAFPVNEVFDIWPAWGEVPPGGTQTFDLSFFGHAQVAADCTALCQVEGGPTYAIDLRGDAATVEYTIDAEGNAIDFGNVDFHAVHERDLTVCNTGRVAVDVRVQIADHLRSRLSVRPCRASLAPGARLRLHVRIVPRRPQAFAASFDLFVAFHRPVSIAVRAVGICRLLSTSLPGREGAPRDLYLQQLQVADADPGAFGPVPVDVVTGALGMYTCDLGYIVRGTTRRLSFECTNSGDVPVDVDLVAPTAPTPFRLDPAKIVAVPPGASVKVTATYAATSTAAKRAVGPDDGAGRAVTTSVFDLVVVGGGGPAWRLALSCRVIIPEVRLSSDTLEFADVPVGHVRTRYVRLSNPTPVPVDWSVVVPTAQEPVTVADGCRAGTLAPGTHQDVPVLFTPIDGRPVNTRLPIRVAHGPTSDLAVTGRGLVTRLRLEPSTVEFAPVLPGAESPAVPVRVTNDGDCDAELFSVDWDDAYLADEQRLRDRGTFEARGRMLVEPWRPGVRRIAELDDAVVAPDTGVTDAGNAAAVSTPWRFVVMTGASDATVDTISKEFQLAVVNVDRVVEHYASAVLDAKAVAAEKKKKKPDATSNENPSSLALSISVQDAMASGAPQYLSGEVLTKLVRDYVLFREGAPLAPSAVPYPRGILVPSLSCKVAVDGPAGVARVIRDLKAAIDNVGDCVGRRFYTIVCNDVQPDPELGAPSPTDDFEWRVGQPEQTLLFDDLDALRAALNDRLSSRELAVVANRIPIGAVKQIVWRPAPRARRQPGPFRLAGPATRWVVPAGTALDLPLTYRSSECGTHEGTLLFEVGAADAAGKRVTHQVTCRGTAARPDIGTDARSVFVRRGRRPRLGVRQWCSDPGVFDFGAVLVNGVQPGDTAETWRFANTGLFRTTLRIAWDDEQAPGAAPAEPDTAAAAAAAAAPSAPAPVDDSFGFEPRTLEVNVGEVGVVKVWAVPKALGAHRRVLRVRIDDNPRDIVFPMECCGARPALSVEGAGDAPNADPLSVQFDRLLVGTEDARTIHLRNTTKVGVRWEIRPRPDQAVPAQIEVSPKAGSLAPGAAVSPVFRFLAAAEVVVDLPLELLINDTNGVHVETRPIRVQAEAFVVKANVELPPGALIDFGTTRVGDVVERKFVMNNRGKYDVGFALAFTGRSGRLRRDLANQVQVEPMSGKLSAGTSAGTDVVIRFKTVGEMDLRAKPVLRLDLIETTKSTVVESTPIRLSIASRYSKFRLAPSRSIHFGSMQVDVERQKTFDLVNAGEFPFDYRLSDEDHPPGADSGAPLAVAGFTVSPGRGRIAPGTTQTVTVDIHATQEGVFRAVLPVIVSGVDPAAPPVEVELTAEAVNPRLNTTDFESIFEEQQVIGRAPPAAAAGAGAHGPVPSSGHGHGPPRNAYALEERQFRFAPVIVDDRSSIKERFKMSNPGKIPCDVNLSLTGNTDNAFDVQPTHLHIPSHEHRYVTVTFAPSAIRTYQAAFSATVDRNPSCVLQFEMQGEGTLPRVSTIAPVERTPTGAVKVDFGRSRRGTLTLPVTVRNDGIVPATVRFDLDEGAGEFSFSGLGSLVTIAPGAQHDFQAGFAVAPGRVGARSGRLRMGVLRNVFEVTHLALSALVYEEDVTADDDVVDFGDVDLGVSVQRPVQLQNESGRTYRFEWAAQDMVTVEPNAGHIHPHSSLTVLVGLNAPAPVDIRRRALHCQLNEILLADANDASPWTDAMHVVSFADGQERTEAVPEPEWSPGERKSTLALAVNAVADRVSYTCSTRSIAFAATMMFQARAYRFTIANAALTRLPYAWRCDPPWTIAPDTGAIDGKGQETFVVKFLPTDARAFTGSIRDAAGRLADLVIDLSGEGRRPQCHFDLVNCDYLTAARRSATCPGPKLDANLWKVVEFTSLGTRVRNTRRFQVVNPTGQSWAFEWRLHDGHPVKSSAAFTCATPKGVVKAGKRFEMVFEFTPDATALQEAFWRFEIADLGVQVPFLLVGTVTEPDVTLSASSLHFAEMLVGSAATETVYLVNNEHIPFQFHADAVELHQAPTCLRIDPAQGVVPPNARLPLAVTLTARHERTYNVNVVFRIRKKSERVSLNIKADGYAVHDQVELDGRVLSPADAPVVDFGDVHVVERVARPLRLTNNGKFKFDFAWSVLVPAGAGRASRRAALEQTKVVQVHPQRGTIGPGQDQVCEVAFQSRREVCLDDVRVCCRVANAHLYTIGVRAQAVRPHLDFSWRRHAFGRRYVFTSATPVTHTAPLVVTNREPEQSVSIELVFTRQAHLDVQGAPAVMLAPGESATFQVRFTPRAFTAYRDVVQFDVNGFYKVDLVVVGEGVAPRIDLVDVANGILPIGALRPGQTSTSTFALANNSVKSAVVAVHLQADLDADRLLDALSVSPATTTIRPRDRAEFTVAFRPTGRLLPFTVDVAVELDASGVRQHLLRLTGACHGVGLLLEQTLVPFGAVIAGSTLTKRVKVDNIGDVPSRFQWDVARLPQAWALEPATGVIAPHDHALIDVTFAPDVPGLDLRQTLRCVPDDNDAGAVQVQVTGSSVDAPADAAVDLAFDAAVRGSQTVQVPITNTSTSMWQLHPVISDGAWSAPDLEVPAGATCNLAVVYAPLTTATDLHRGTLFMALPTGSALSYRLQGRTQAPALESDGACQVRAKCASTHTLPVRNWLHDPQRFRIDIQRESPPDDTVSITAGDSVGVPGGVSRDVRLQIYAYRPGTTVALVKFVNDDNGEYLVHRLTIVVTDAGIIDRIALQSPVRQRALTTVPLDNRLGRDCTLTSFSCESPDVDVRGLPIRLTARRETLISIAYRPLVVARHAAGPQRVRLTLSSAELGDFPYELELQAYAAAVDASLRFDAYLGATCTQRFRFLSWSKKPTTYECSFVGGQAFQVVGDKKVTCAGADTNGDTGVECQVTVLFDPSGLNDVRDELKVTSADAGEYRCALHGHCSVPRPEGPISITAGTSQAVRFRNVFGQRSEFVYTVDNPAFTIGKKGETIDTKKEVSIQVGFQGAQPTNGKLVVTCTGGADQATVPPWVYYLHGEPKK</sequence>
<feature type="domain" description="HYDIN/VesB/CFA65-like Ig-like" evidence="8">
    <location>
        <begin position="168"/>
        <end position="261"/>
    </location>
</feature>
<keyword evidence="4" id="KW-0969">Cilium</keyword>
<dbReference type="InterPro" id="IPR059041">
    <property type="entry name" value="Ig_DLEC1_1"/>
</dbReference>
<keyword evidence="10" id="KW-0496">Mitochondrion</keyword>
<dbReference type="PANTHER" id="PTHR23053">
    <property type="entry name" value="DLEC1 DELETED IN LUNG AND ESOPHAGEAL CANCER 1"/>
    <property type="match status" value="1"/>
</dbReference>
<proteinExistence type="predicted"/>
<evidence type="ECO:0000256" key="6">
    <source>
        <dbReference type="SAM" id="MobiDB-lite"/>
    </source>
</evidence>
<organism evidence="10 11">
    <name type="scientific">Plasmodiophora brassicae</name>
    <name type="common">Clubroot disease agent</name>
    <dbReference type="NCBI Taxonomy" id="37360"/>
    <lineage>
        <taxon>Eukaryota</taxon>
        <taxon>Sar</taxon>
        <taxon>Rhizaria</taxon>
        <taxon>Endomyxa</taxon>
        <taxon>Phytomyxea</taxon>
        <taxon>Plasmodiophorida</taxon>
        <taxon>Plasmodiophoridae</taxon>
        <taxon>Plasmodiophora</taxon>
    </lineage>
</organism>
<keyword evidence="5" id="KW-0966">Cell projection</keyword>
<dbReference type="GO" id="GO:0005930">
    <property type="term" value="C:axoneme"/>
    <property type="evidence" value="ECO:0007669"/>
    <property type="project" value="TreeGrafter"/>
</dbReference>
<dbReference type="Pfam" id="PF23277">
    <property type="entry name" value="Ig_Dlec1_1"/>
    <property type="match status" value="1"/>
</dbReference>
<evidence type="ECO:0000256" key="2">
    <source>
        <dbReference type="ARBA" id="ARBA00004496"/>
    </source>
</evidence>
<feature type="compositionally biased region" description="Low complexity" evidence="6">
    <location>
        <begin position="2496"/>
        <end position="2513"/>
    </location>
</feature>
<dbReference type="InterPro" id="IPR033305">
    <property type="entry name" value="Hydin-like"/>
</dbReference>
<evidence type="ECO:0000259" key="8">
    <source>
        <dbReference type="Pfam" id="PF22544"/>
    </source>
</evidence>
<feature type="domain" description="Cep192-like" evidence="7">
    <location>
        <begin position="2541"/>
        <end position="2600"/>
    </location>
</feature>
<feature type="region of interest" description="Disordered" evidence="6">
    <location>
        <begin position="325"/>
        <end position="349"/>
    </location>
</feature>
<evidence type="ECO:0000256" key="4">
    <source>
        <dbReference type="ARBA" id="ARBA00023069"/>
    </source>
</evidence>
<dbReference type="Pfam" id="PF22067">
    <property type="entry name" value="Cep192_D3"/>
    <property type="match status" value="1"/>
</dbReference>
<feature type="domain" description="Deleted in lung and esophageal cancer protein 1 Ig-like" evidence="9">
    <location>
        <begin position="62"/>
        <end position="155"/>
    </location>
</feature>
<keyword evidence="3" id="KW-0963">Cytoplasm</keyword>
<feature type="domain" description="HYDIN/VesB/CFA65-like Ig-like" evidence="8">
    <location>
        <begin position="435"/>
        <end position="514"/>
    </location>
</feature>
<evidence type="ECO:0000256" key="5">
    <source>
        <dbReference type="ARBA" id="ARBA00023273"/>
    </source>
</evidence>
<evidence type="ECO:0000313" key="11">
    <source>
        <dbReference type="Proteomes" id="UP000290189"/>
    </source>
</evidence>
<evidence type="ECO:0000259" key="9">
    <source>
        <dbReference type="Pfam" id="PF23277"/>
    </source>
</evidence>
<feature type="region of interest" description="Disordered" evidence="6">
    <location>
        <begin position="2496"/>
        <end position="2519"/>
    </location>
</feature>
<dbReference type="InterPro" id="IPR013783">
    <property type="entry name" value="Ig-like_fold"/>
</dbReference>
<evidence type="ECO:0000313" key="10">
    <source>
        <dbReference type="EMBL" id="SPR00633.1"/>
    </source>
</evidence>
<dbReference type="InterPro" id="IPR053879">
    <property type="entry name" value="HYDIN_VesB_CFA65-like_Ig"/>
</dbReference>
<feature type="region of interest" description="Disordered" evidence="6">
    <location>
        <begin position="1"/>
        <end position="31"/>
    </location>
</feature>
<geneLocation type="mitochondrion" evidence="10"/>
<gene>
    <name evidence="10" type="ORF">PLBR_LOCUS7848</name>
</gene>
<protein>
    <recommendedName>
        <fullName evidence="12">MSP domain-containing protein</fullName>
    </recommendedName>
</protein>
<dbReference type="GO" id="GO:1904158">
    <property type="term" value="P:axonemal central apparatus assembly"/>
    <property type="evidence" value="ECO:0007669"/>
    <property type="project" value="TreeGrafter"/>
</dbReference>
<feature type="region of interest" description="Disordered" evidence="6">
    <location>
        <begin position="2033"/>
        <end position="2060"/>
    </location>
</feature>
<comment type="subcellular location">
    <subcellularLocation>
        <location evidence="1">Cell projection</location>
        <location evidence="1">Cilium</location>
    </subcellularLocation>
    <subcellularLocation>
        <location evidence="2">Cytoplasm</location>
    </subcellularLocation>
</comment>
<evidence type="ECO:0000259" key="7">
    <source>
        <dbReference type="Pfam" id="PF22067"/>
    </source>
</evidence>
<feature type="compositionally biased region" description="Polar residues" evidence="6">
    <location>
        <begin position="1"/>
        <end position="15"/>
    </location>
</feature>
<evidence type="ECO:0000256" key="1">
    <source>
        <dbReference type="ARBA" id="ARBA00004138"/>
    </source>
</evidence>
<evidence type="ECO:0008006" key="12">
    <source>
        <dbReference type="Google" id="ProtNLM"/>
    </source>
</evidence>
<dbReference type="Pfam" id="PF22544">
    <property type="entry name" value="HYDIN_VesB_CFA65-like_Ig"/>
    <property type="match status" value="2"/>
</dbReference>
<dbReference type="PANTHER" id="PTHR23053:SF0">
    <property type="entry name" value="HYDROCEPHALUS-INDUCING PROTEIN HOMOLOG"/>
    <property type="match status" value="1"/>
</dbReference>